<gene>
    <name evidence="10" type="ORF">EL26_10440</name>
</gene>
<dbReference type="PANTHER" id="PTHR43730:SF1">
    <property type="entry name" value="BETA-MANNOSIDASE"/>
    <property type="match status" value="1"/>
</dbReference>
<dbReference type="EC" id="3.2.1.25" evidence="3"/>
<evidence type="ECO:0000259" key="7">
    <source>
        <dbReference type="Pfam" id="PF00703"/>
    </source>
</evidence>
<protein>
    <recommendedName>
        <fullName evidence="3">beta-mannosidase</fullName>
        <ecNumber evidence="3">3.2.1.25</ecNumber>
    </recommendedName>
</protein>
<dbReference type="GO" id="GO:0005975">
    <property type="term" value="P:carbohydrate metabolic process"/>
    <property type="evidence" value="ECO:0007669"/>
    <property type="project" value="InterPro"/>
</dbReference>
<dbReference type="OrthoDB" id="9801077at2"/>
<dbReference type="SUPFAM" id="SSF49785">
    <property type="entry name" value="Galactose-binding domain-like"/>
    <property type="match status" value="1"/>
</dbReference>
<dbReference type="PANTHER" id="PTHR43730">
    <property type="entry name" value="BETA-MANNOSIDASE"/>
    <property type="match status" value="1"/>
</dbReference>
<dbReference type="InterPro" id="IPR050887">
    <property type="entry name" value="Beta-mannosidase_GH2"/>
</dbReference>
<dbReference type="Gene3D" id="3.20.20.80">
    <property type="entry name" value="Glycosidases"/>
    <property type="match status" value="1"/>
</dbReference>
<dbReference type="Pfam" id="PF02836">
    <property type="entry name" value="Glyco_hydro_2_C"/>
    <property type="match status" value="1"/>
</dbReference>
<sequence>MLTLNGTWHATPDPAKTYDSLHLHWEDAPNLTWHPIQVPSHWQTQPTPFADYQGTVWYKCEFTTPALDPSKHYHLHFSGVDYWSEVWLNGIYLGAHEGDFDLFEYEVTQYLTPHQPNRLIVKVTADLDANPEQKSIVKGGLYHWDCLPIRQGVIPDFPEVPSSSNPQYPNPVRNPGGIWRDVTLLERDSAYIKNILVHPELQADGRALVHVDIETCNHGTASLRPVLKVDIEPCNFEPARYHSAVSAKIRPGLARTTISLEIDNPKLWWTRDLGDQNLYRCTVELVVDGTKIDTASKTFGLRDVRLHEDWTFTLNGKRLFLKGTNYLSDQFLSQVTRSDYERDVQLMLDANFNMIRVFAHQEREDFYDLCNEKGLLLFQDLPFQWGYQSTPDFILRAKEVVTRYVQQLQHHPSVALWSIHSESRLYDYNKLDQVLLHHVRALDPTRPVHRNSVLADYGDLPHAFRDIETYGDYIPPHLTVHWVGWYWGELRDKEHYNPMFISEYGTQSVPNRESLEKFIPSDALWPPNWDVWKKHGFQLATYEKNLGPVPETLEELIERSQAYQARFYKEHTETLRRKKYNNVKGILTFHFVNCWPAIDWSILDYYRRPKLAYAAIAKAFAPLHLSFKGTVKPGWASLEPWVVNDYPHSCERLRVLFTVSTESGELLNQGEANADFIAPDSATQLAGHDLPIPAGLTRVHVTGRLVNEQGETLFENDAWLYPLSEPADIETAADAKVGL</sequence>
<keyword evidence="6" id="KW-0326">Glycosidase</keyword>
<accession>A0A074LMN4</accession>
<comment type="similarity">
    <text evidence="2">Belongs to the glycosyl hydrolase 2 family.</text>
</comment>
<evidence type="ECO:0000256" key="5">
    <source>
        <dbReference type="ARBA" id="ARBA00022801"/>
    </source>
</evidence>
<evidence type="ECO:0000313" key="11">
    <source>
        <dbReference type="Proteomes" id="UP000027931"/>
    </source>
</evidence>
<dbReference type="eggNOG" id="COG3250">
    <property type="taxonomic scope" value="Bacteria"/>
</dbReference>
<dbReference type="GO" id="GO:0004567">
    <property type="term" value="F:beta-mannosidase activity"/>
    <property type="evidence" value="ECO:0007669"/>
    <property type="project" value="UniProtKB-EC"/>
</dbReference>
<evidence type="ECO:0000259" key="8">
    <source>
        <dbReference type="Pfam" id="PF02836"/>
    </source>
</evidence>
<proteinExistence type="inferred from homology"/>
<evidence type="ECO:0000256" key="1">
    <source>
        <dbReference type="ARBA" id="ARBA00000829"/>
    </source>
</evidence>
<feature type="domain" description="Beta-mannosidase-like galactose-binding" evidence="9">
    <location>
        <begin position="56"/>
        <end position="134"/>
    </location>
</feature>
<dbReference type="STRING" id="1157490.EL26_10440"/>
<dbReference type="RefSeq" id="WP_038087575.1">
    <property type="nucleotide sequence ID" value="NZ_JMIR01000012.1"/>
</dbReference>
<dbReference type="EMBL" id="JMIR01000012">
    <property type="protein sequence ID" value="KEO83386.1"/>
    <property type="molecule type" value="Genomic_DNA"/>
</dbReference>
<feature type="domain" description="Glycoside hydrolase family 2 catalytic" evidence="8">
    <location>
        <begin position="309"/>
        <end position="511"/>
    </location>
</feature>
<dbReference type="Gene3D" id="2.60.40.10">
    <property type="entry name" value="Immunoglobulins"/>
    <property type="match status" value="1"/>
</dbReference>
<evidence type="ECO:0000256" key="6">
    <source>
        <dbReference type="ARBA" id="ARBA00023295"/>
    </source>
</evidence>
<evidence type="ECO:0000256" key="3">
    <source>
        <dbReference type="ARBA" id="ARBA00012754"/>
    </source>
</evidence>
<dbReference type="Gene3D" id="2.60.120.260">
    <property type="entry name" value="Galactose-binding domain-like"/>
    <property type="match status" value="1"/>
</dbReference>
<evidence type="ECO:0000313" key="10">
    <source>
        <dbReference type="EMBL" id="KEO83386.1"/>
    </source>
</evidence>
<keyword evidence="5" id="KW-0378">Hydrolase</keyword>
<dbReference type="Pfam" id="PF22666">
    <property type="entry name" value="Glyco_hydro_2_N2"/>
    <property type="match status" value="1"/>
</dbReference>
<evidence type="ECO:0000256" key="4">
    <source>
        <dbReference type="ARBA" id="ARBA00022729"/>
    </source>
</evidence>
<reference evidence="10 11" key="1">
    <citation type="journal article" date="2013" name="Int. J. Syst. Evol. Microbiol.">
        <title>Tumebacillus flagellatus sp. nov., an alpha-amylase/pullulanase-producing bacterium isolated from cassava wastewater.</title>
        <authorList>
            <person name="Wang Q."/>
            <person name="Xie N."/>
            <person name="Qin Y."/>
            <person name="Shen N."/>
            <person name="Zhu J."/>
            <person name="Mi H."/>
            <person name="Huang R."/>
        </authorList>
    </citation>
    <scope>NUCLEOTIDE SEQUENCE [LARGE SCALE GENOMIC DNA]</scope>
    <source>
        <strain evidence="10 11">GST4</strain>
    </source>
</reference>
<dbReference type="InterPro" id="IPR013783">
    <property type="entry name" value="Ig-like_fold"/>
</dbReference>
<organism evidence="10 11">
    <name type="scientific">Tumebacillus flagellatus</name>
    <dbReference type="NCBI Taxonomy" id="1157490"/>
    <lineage>
        <taxon>Bacteria</taxon>
        <taxon>Bacillati</taxon>
        <taxon>Bacillota</taxon>
        <taxon>Bacilli</taxon>
        <taxon>Bacillales</taxon>
        <taxon>Alicyclobacillaceae</taxon>
        <taxon>Tumebacillus</taxon>
    </lineage>
</organism>
<dbReference type="InterPro" id="IPR017853">
    <property type="entry name" value="GH"/>
</dbReference>
<comment type="catalytic activity">
    <reaction evidence="1">
        <text>Hydrolysis of terminal, non-reducing beta-D-mannose residues in beta-D-mannosides.</text>
        <dbReference type="EC" id="3.2.1.25"/>
    </reaction>
</comment>
<keyword evidence="11" id="KW-1185">Reference proteome</keyword>
<dbReference type="AlphaFoldDB" id="A0A074LMN4"/>
<keyword evidence="4" id="KW-0732">Signal</keyword>
<dbReference type="SUPFAM" id="SSF49303">
    <property type="entry name" value="beta-Galactosidase/glucuronidase domain"/>
    <property type="match status" value="1"/>
</dbReference>
<dbReference type="GO" id="GO:0006516">
    <property type="term" value="P:glycoprotein catabolic process"/>
    <property type="evidence" value="ECO:0007669"/>
    <property type="project" value="TreeGrafter"/>
</dbReference>
<evidence type="ECO:0000256" key="2">
    <source>
        <dbReference type="ARBA" id="ARBA00007401"/>
    </source>
</evidence>
<dbReference type="InterPro" id="IPR008979">
    <property type="entry name" value="Galactose-bd-like_sf"/>
</dbReference>
<dbReference type="InterPro" id="IPR036156">
    <property type="entry name" value="Beta-gal/glucu_dom_sf"/>
</dbReference>
<dbReference type="InterPro" id="IPR006102">
    <property type="entry name" value="Ig-like_GH2"/>
</dbReference>
<comment type="caution">
    <text evidence="10">The sequence shown here is derived from an EMBL/GenBank/DDBJ whole genome shotgun (WGS) entry which is preliminary data.</text>
</comment>
<dbReference type="Pfam" id="PF00703">
    <property type="entry name" value="Glyco_hydro_2"/>
    <property type="match status" value="1"/>
</dbReference>
<dbReference type="InterPro" id="IPR054593">
    <property type="entry name" value="Beta-mannosidase-like_N2"/>
</dbReference>
<feature type="domain" description="Glycoside hydrolase family 2 immunoglobulin-like beta-sandwich" evidence="7">
    <location>
        <begin position="190"/>
        <end position="302"/>
    </location>
</feature>
<evidence type="ECO:0000259" key="9">
    <source>
        <dbReference type="Pfam" id="PF22666"/>
    </source>
</evidence>
<dbReference type="SUPFAM" id="SSF51445">
    <property type="entry name" value="(Trans)glycosidases"/>
    <property type="match status" value="1"/>
</dbReference>
<dbReference type="Proteomes" id="UP000027931">
    <property type="component" value="Unassembled WGS sequence"/>
</dbReference>
<dbReference type="InterPro" id="IPR006103">
    <property type="entry name" value="Glyco_hydro_2_cat"/>
</dbReference>
<name>A0A074LMN4_9BACL</name>